<name>A0AAC9XMK1_9GAMM</name>
<dbReference type="EMBL" id="CP022272">
    <property type="protein sequence ID" value="ASJ95693.1"/>
    <property type="molecule type" value="Genomic_DNA"/>
</dbReference>
<evidence type="ECO:0000313" key="1">
    <source>
        <dbReference type="EMBL" id="ASJ95693.1"/>
    </source>
</evidence>
<dbReference type="RefSeq" id="WP_088903846.1">
    <property type="nucleotide sequence ID" value="NZ_CP022272.1"/>
</dbReference>
<organism evidence="1 2">
    <name type="scientific">Shewanella marisflavi</name>
    <dbReference type="NCBI Taxonomy" id="260364"/>
    <lineage>
        <taxon>Bacteria</taxon>
        <taxon>Pseudomonadati</taxon>
        <taxon>Pseudomonadota</taxon>
        <taxon>Gammaproteobacteria</taxon>
        <taxon>Alteromonadales</taxon>
        <taxon>Shewanellaceae</taxon>
        <taxon>Shewanella</taxon>
    </lineage>
</organism>
<dbReference type="AlphaFoldDB" id="A0AAC9XMK1"/>
<reference evidence="1 2" key="1">
    <citation type="submission" date="2017-06" db="EMBL/GenBank/DDBJ databases">
        <title>Complete genome sequence of Shewanella marisflavi EP1 associated with anaerobic 2,4-dinitrotoluene reduction and salt tolerance.</title>
        <authorList>
            <person name="Huang J."/>
        </authorList>
    </citation>
    <scope>NUCLEOTIDE SEQUENCE [LARGE SCALE GENOMIC DNA]</scope>
    <source>
        <strain evidence="1 2">EP1</strain>
    </source>
</reference>
<sequence>MLHLVIEPDTSIEDKESAMIVSIQSPQLGFEVNQSLYASNPAYRQRIDYIRKLMRQTVSDAPGCCLTRRERQAQSQLS</sequence>
<protein>
    <submittedName>
        <fullName evidence="1">Uncharacterized protein</fullName>
    </submittedName>
</protein>
<dbReference type="Proteomes" id="UP000198233">
    <property type="component" value="Chromosome"/>
</dbReference>
<accession>A0AAC9XMK1</accession>
<gene>
    <name evidence="1" type="ORF">CFF01_03305</name>
</gene>
<evidence type="ECO:0000313" key="2">
    <source>
        <dbReference type="Proteomes" id="UP000198233"/>
    </source>
</evidence>
<proteinExistence type="predicted"/>
<dbReference type="KEGG" id="smav:CFF01_03305"/>